<organism evidence="1">
    <name type="scientific">Fagus sylvatica</name>
    <name type="common">Beechnut</name>
    <dbReference type="NCBI Taxonomy" id="28930"/>
    <lineage>
        <taxon>Eukaryota</taxon>
        <taxon>Viridiplantae</taxon>
        <taxon>Streptophyta</taxon>
        <taxon>Embryophyta</taxon>
        <taxon>Tracheophyta</taxon>
        <taxon>Spermatophyta</taxon>
        <taxon>Magnoliopsida</taxon>
        <taxon>eudicotyledons</taxon>
        <taxon>Gunneridae</taxon>
        <taxon>Pentapetalae</taxon>
        <taxon>rosids</taxon>
        <taxon>fabids</taxon>
        <taxon>Fagales</taxon>
        <taxon>Fagaceae</taxon>
        <taxon>Fagus</taxon>
    </lineage>
</organism>
<reference evidence="1" key="1">
    <citation type="submission" date="2018-02" db="EMBL/GenBank/DDBJ databases">
        <authorList>
            <person name="Cohen D.B."/>
            <person name="Kent A.D."/>
        </authorList>
    </citation>
    <scope>NUCLEOTIDE SEQUENCE</scope>
</reference>
<proteinExistence type="predicted"/>
<protein>
    <submittedName>
        <fullName evidence="1">Uncharacterized protein</fullName>
    </submittedName>
</protein>
<dbReference type="AlphaFoldDB" id="A0A2N9GIZ0"/>
<dbReference type="EMBL" id="OIVN01001968">
    <property type="protein sequence ID" value="SPC99390.1"/>
    <property type="molecule type" value="Genomic_DNA"/>
</dbReference>
<name>A0A2N9GIZ0_FAGSY</name>
<sequence>MGFSKGFLSRSRPGLAVCADLGLGLGFCATDLSLGWWSRGSSVLDTG</sequence>
<evidence type="ECO:0000313" key="1">
    <source>
        <dbReference type="EMBL" id="SPC99390.1"/>
    </source>
</evidence>
<accession>A0A2N9GIZ0</accession>
<gene>
    <name evidence="1" type="ORF">FSB_LOCUS27272</name>
</gene>